<dbReference type="AlphaFoldDB" id="X8DFZ2"/>
<protein>
    <submittedName>
        <fullName evidence="1">Uncharacterized protein</fullName>
    </submittedName>
</protein>
<evidence type="ECO:0000313" key="2">
    <source>
        <dbReference type="Proteomes" id="UP000023351"/>
    </source>
</evidence>
<comment type="caution">
    <text evidence="1">The sequence shown here is derived from an EMBL/GenBank/DDBJ whole genome shotgun (WGS) entry which is preliminary data.</text>
</comment>
<organism evidence="1 2">
    <name type="scientific">Mycobacteroides abscessus subsp. bolletii 1513</name>
    <dbReference type="NCBI Taxonomy" id="1299321"/>
    <lineage>
        <taxon>Bacteria</taxon>
        <taxon>Bacillati</taxon>
        <taxon>Actinomycetota</taxon>
        <taxon>Actinomycetes</taxon>
        <taxon>Mycobacteriales</taxon>
        <taxon>Mycobacteriaceae</taxon>
        <taxon>Mycobacteroides</taxon>
        <taxon>Mycobacteroides abscessus</taxon>
    </lineage>
</organism>
<reference evidence="1 2" key="1">
    <citation type="submission" date="2013-12" db="EMBL/GenBank/DDBJ databases">
        <authorList>
            <person name="Zelazny A."/>
            <person name="Olivier K."/>
            <person name="Holland S."/>
            <person name="Lenaerts A."/>
            <person name="Ordway D."/>
            <person name="DeGroote M.A."/>
            <person name="Parker T."/>
            <person name="Sizemore C."/>
            <person name="Tallon L.J."/>
            <person name="Sadzewicz L.K."/>
            <person name="Sengamalay N."/>
            <person name="Fraser C.M."/>
            <person name="Hine E."/>
            <person name="Shefchek K.A."/>
            <person name="Das S.P."/>
            <person name="Tettelin H."/>
        </authorList>
    </citation>
    <scope>NUCLEOTIDE SEQUENCE [LARGE SCALE GENOMIC DNA]</scope>
    <source>
        <strain evidence="1 2">1513</strain>
    </source>
</reference>
<gene>
    <name evidence="1" type="ORF">I540_4395</name>
</gene>
<dbReference type="Proteomes" id="UP000023351">
    <property type="component" value="Unassembled WGS sequence"/>
</dbReference>
<proteinExistence type="predicted"/>
<dbReference type="EMBL" id="JAOJ01000003">
    <property type="protein sequence ID" value="EUA66380.1"/>
    <property type="molecule type" value="Genomic_DNA"/>
</dbReference>
<dbReference type="PATRIC" id="fig|1299321.3.peg.4233"/>
<accession>X8DFZ2</accession>
<name>X8DFZ2_9MYCO</name>
<sequence>MVIHASMPDSRRIHPGAQWARNEEGVHPSYRLAQTPIARICAGTCPT</sequence>
<evidence type="ECO:0000313" key="1">
    <source>
        <dbReference type="EMBL" id="EUA66380.1"/>
    </source>
</evidence>